<proteinExistence type="predicted"/>
<dbReference type="InterPro" id="IPR000834">
    <property type="entry name" value="Peptidase_M14"/>
</dbReference>
<dbReference type="GO" id="GO:0004181">
    <property type="term" value="F:metallocarboxypeptidase activity"/>
    <property type="evidence" value="ECO:0007669"/>
    <property type="project" value="InterPro"/>
</dbReference>
<evidence type="ECO:0000259" key="2">
    <source>
        <dbReference type="Pfam" id="PF00246"/>
    </source>
</evidence>
<name>A0A5Q0LGS7_9ACTN</name>
<feature type="region of interest" description="Disordered" evidence="1">
    <location>
        <begin position="164"/>
        <end position="195"/>
    </location>
</feature>
<dbReference type="Proteomes" id="UP000326179">
    <property type="component" value="Chromosome"/>
</dbReference>
<dbReference type="EMBL" id="CP045643">
    <property type="protein sequence ID" value="QFZ76325.1"/>
    <property type="molecule type" value="Genomic_DNA"/>
</dbReference>
<organism evidence="3 4">
    <name type="scientific">Streptomyces fagopyri</name>
    <dbReference type="NCBI Taxonomy" id="2662397"/>
    <lineage>
        <taxon>Bacteria</taxon>
        <taxon>Bacillati</taxon>
        <taxon>Actinomycetota</taxon>
        <taxon>Actinomycetes</taxon>
        <taxon>Kitasatosporales</taxon>
        <taxon>Streptomycetaceae</taxon>
        <taxon>Streptomyces</taxon>
    </lineage>
</organism>
<dbReference type="GO" id="GO:0006508">
    <property type="term" value="P:proteolysis"/>
    <property type="evidence" value="ECO:0007669"/>
    <property type="project" value="InterPro"/>
</dbReference>
<gene>
    <name evidence="3" type="ORF">GFH48_26405</name>
</gene>
<dbReference type="Gene3D" id="3.40.630.10">
    <property type="entry name" value="Zn peptidases"/>
    <property type="match status" value="1"/>
</dbReference>
<evidence type="ECO:0000313" key="3">
    <source>
        <dbReference type="EMBL" id="QFZ76325.1"/>
    </source>
</evidence>
<protein>
    <recommendedName>
        <fullName evidence="2">Peptidase M14 domain-containing protein</fullName>
    </recommendedName>
</protein>
<dbReference type="GO" id="GO:0008270">
    <property type="term" value="F:zinc ion binding"/>
    <property type="evidence" value="ECO:0007669"/>
    <property type="project" value="InterPro"/>
</dbReference>
<dbReference type="AlphaFoldDB" id="A0A5Q0LGS7"/>
<evidence type="ECO:0000313" key="4">
    <source>
        <dbReference type="Proteomes" id="UP000326179"/>
    </source>
</evidence>
<dbReference type="KEGG" id="sfy:GFH48_26405"/>
<sequence>MRGTPYPTLDGLLRGARAAVAARPGVLRLRDIGTSRAGRPLWLLSAGHGPRQVLTVAGAHANEPVGGATSLRLAQRFARDPSVLGSGVGGLNCTWHFLLCLDPDGASLAEGWMTANVSGRSDTVDTEGALRADGTSTADGTFDAVDIADASGTSDTAGVAHAVDPAHGWTAGPSSEGMPPPGAGRPGRAGPPAAAPPPIGSYYRGFYRPAFAAQPEFPPVAGDPRAPMPESEVLLGLIDGLRPVVQFSLHGVEVGGTFLQLTRAVPGAPAAYRRIAADLAIPLEHRPFDGMGWLVEGPGVLVLPDGSPAEERDPSGFVSRATWLHAMRHGTVSAVVEAPFWSVAGVGDPRPVAEPRRELADVSEILLGRIKQLESVVGELDPLPPETSDGLAHFTAARELMDIGSGVVDTWSAAELATTVGNSVSLGIAARRIPLRAAAMMSKALGGAPALDTLVDGWARELEGTFDARWVAVADQTALQARTMLALARALL</sequence>
<accession>A0A5Q0LGS7</accession>
<keyword evidence="4" id="KW-1185">Reference proteome</keyword>
<dbReference type="SUPFAM" id="SSF53187">
    <property type="entry name" value="Zn-dependent exopeptidases"/>
    <property type="match status" value="1"/>
</dbReference>
<feature type="domain" description="Peptidase M14" evidence="2">
    <location>
        <begin position="19"/>
        <end position="120"/>
    </location>
</feature>
<dbReference type="Pfam" id="PF00246">
    <property type="entry name" value="Peptidase_M14"/>
    <property type="match status" value="1"/>
</dbReference>
<evidence type="ECO:0000256" key="1">
    <source>
        <dbReference type="SAM" id="MobiDB-lite"/>
    </source>
</evidence>
<reference evidence="3 4" key="1">
    <citation type="submission" date="2019-10" db="EMBL/GenBank/DDBJ databases">
        <title>A novel species.</title>
        <authorList>
            <person name="Gao J."/>
        </authorList>
    </citation>
    <scope>NUCLEOTIDE SEQUENCE [LARGE SCALE GENOMIC DNA]</scope>
    <source>
        <strain evidence="3 4">QMT-28</strain>
    </source>
</reference>
<dbReference type="RefSeq" id="WP_153290565.1">
    <property type="nucleotide sequence ID" value="NZ_CP045643.1"/>
</dbReference>